<comment type="similarity">
    <text evidence="3 12">Belongs to the glycosyltransferase 10 family.</text>
</comment>
<keyword evidence="5 12" id="KW-0808">Transferase</keyword>
<evidence type="ECO:0000313" key="16">
    <source>
        <dbReference type="Proteomes" id="UP001164746"/>
    </source>
</evidence>
<dbReference type="InterPro" id="IPR055270">
    <property type="entry name" value="Glyco_tran_10_C"/>
</dbReference>
<evidence type="ECO:0000256" key="12">
    <source>
        <dbReference type="RuleBase" id="RU003832"/>
    </source>
</evidence>
<dbReference type="PANTHER" id="PTHR48438">
    <property type="entry name" value="ALPHA-(1,3)-FUCOSYLTRANSFERASE C-RELATED"/>
    <property type="match status" value="1"/>
</dbReference>
<evidence type="ECO:0000256" key="8">
    <source>
        <dbReference type="ARBA" id="ARBA00022989"/>
    </source>
</evidence>
<evidence type="ECO:0000256" key="5">
    <source>
        <dbReference type="ARBA" id="ARBA00022679"/>
    </source>
</evidence>
<dbReference type="InterPro" id="IPR038577">
    <property type="entry name" value="GT10-like_C_sf"/>
</dbReference>
<evidence type="ECO:0000256" key="7">
    <source>
        <dbReference type="ARBA" id="ARBA00022968"/>
    </source>
</evidence>
<evidence type="ECO:0000259" key="13">
    <source>
        <dbReference type="Pfam" id="PF00852"/>
    </source>
</evidence>
<dbReference type="InterPro" id="IPR031481">
    <property type="entry name" value="Glyco_tran_10_N"/>
</dbReference>
<protein>
    <recommendedName>
        <fullName evidence="12">Fucosyltransferase</fullName>
        <ecNumber evidence="12">2.4.1.-</ecNumber>
    </recommendedName>
</protein>
<organism evidence="15 16">
    <name type="scientific">Mya arenaria</name>
    <name type="common">Soft-shell clam</name>
    <dbReference type="NCBI Taxonomy" id="6604"/>
    <lineage>
        <taxon>Eukaryota</taxon>
        <taxon>Metazoa</taxon>
        <taxon>Spiralia</taxon>
        <taxon>Lophotrochozoa</taxon>
        <taxon>Mollusca</taxon>
        <taxon>Bivalvia</taxon>
        <taxon>Autobranchia</taxon>
        <taxon>Heteroconchia</taxon>
        <taxon>Euheterodonta</taxon>
        <taxon>Imparidentia</taxon>
        <taxon>Neoheterodontei</taxon>
        <taxon>Myida</taxon>
        <taxon>Myoidea</taxon>
        <taxon>Myidae</taxon>
        <taxon>Mya</taxon>
    </lineage>
</organism>
<evidence type="ECO:0000256" key="11">
    <source>
        <dbReference type="ARBA" id="ARBA00023180"/>
    </source>
</evidence>
<name>A0ABY7DX93_MYAAR</name>
<evidence type="ECO:0000256" key="3">
    <source>
        <dbReference type="ARBA" id="ARBA00008919"/>
    </source>
</evidence>
<keyword evidence="10" id="KW-0472">Membrane</keyword>
<keyword evidence="11" id="KW-0325">Glycoprotein</keyword>
<dbReference type="EMBL" id="CP111015">
    <property type="protein sequence ID" value="WAR02338.1"/>
    <property type="molecule type" value="Genomic_DNA"/>
</dbReference>
<evidence type="ECO:0000256" key="2">
    <source>
        <dbReference type="ARBA" id="ARBA00004922"/>
    </source>
</evidence>
<reference evidence="15" key="1">
    <citation type="submission" date="2022-11" db="EMBL/GenBank/DDBJ databases">
        <title>Centuries of genome instability and evolution in soft-shell clam transmissible cancer (bioRxiv).</title>
        <authorList>
            <person name="Hart S.F.M."/>
            <person name="Yonemitsu M.A."/>
            <person name="Giersch R.M."/>
            <person name="Beal B.F."/>
            <person name="Arriagada G."/>
            <person name="Davis B.W."/>
            <person name="Ostrander E.A."/>
            <person name="Goff S.P."/>
            <person name="Metzger M.J."/>
        </authorList>
    </citation>
    <scope>NUCLEOTIDE SEQUENCE</scope>
    <source>
        <strain evidence="15">MELC-2E11</strain>
        <tissue evidence="15">Siphon/mantle</tissue>
    </source>
</reference>
<evidence type="ECO:0000259" key="14">
    <source>
        <dbReference type="Pfam" id="PF17039"/>
    </source>
</evidence>
<gene>
    <name evidence="15" type="ORF">MAR_008896</name>
</gene>
<accession>A0ABY7DX93</accession>
<evidence type="ECO:0000256" key="1">
    <source>
        <dbReference type="ARBA" id="ARBA00004323"/>
    </source>
</evidence>
<feature type="domain" description="Fucosyltransferase C-terminal" evidence="13">
    <location>
        <begin position="236"/>
        <end position="315"/>
    </location>
</feature>
<evidence type="ECO:0000256" key="10">
    <source>
        <dbReference type="ARBA" id="ARBA00023136"/>
    </source>
</evidence>
<sequence length="318" mass="37235">MTLNFYVNVWVQSDPNEVILETFPDHRSHKNSKYIWITQKTGKSLEYDFIQNSTIKTVLDSPIVLKPATQADETDVIWPSLDRYEDDRIVKQMKFKSKSVLKLEKLGKKIPVKNILLYNGYNDWGVKPGRTSFVEQKCPVSACALTDRRVHGRNADAVLFRQEPRVPWTRRPPNQRWILFLLEAPYFTPNLDRFRGLFNWVSSYRRDSDIAAPYEKFVKYNPPRHTLNATRNYAAGKTKKVAWFVSNCEAANSRLEYAKELGRHIQVDIYGKCGTHKCPRGKDACLQMLKKDYKFYLSFENSNCRDYITEKFFFTGLQ</sequence>
<dbReference type="SUPFAM" id="SSF53756">
    <property type="entry name" value="UDP-Glycosyltransferase/glycogen phosphorylase"/>
    <property type="match status" value="1"/>
</dbReference>
<evidence type="ECO:0000313" key="15">
    <source>
        <dbReference type="EMBL" id="WAR02338.1"/>
    </source>
</evidence>
<proteinExistence type="inferred from homology"/>
<evidence type="ECO:0000256" key="6">
    <source>
        <dbReference type="ARBA" id="ARBA00022692"/>
    </source>
</evidence>
<dbReference type="Pfam" id="PF00852">
    <property type="entry name" value="Glyco_transf_10"/>
    <property type="match status" value="1"/>
</dbReference>
<dbReference type="Pfam" id="PF17039">
    <property type="entry name" value="Glyco_tran_10_N"/>
    <property type="match status" value="1"/>
</dbReference>
<dbReference type="PANTHER" id="PTHR48438:SF1">
    <property type="entry name" value="ALPHA-(1,3)-FUCOSYLTRANSFERASE C-RELATED"/>
    <property type="match status" value="1"/>
</dbReference>
<keyword evidence="7" id="KW-0735">Signal-anchor</keyword>
<dbReference type="Proteomes" id="UP001164746">
    <property type="component" value="Chromosome 4"/>
</dbReference>
<keyword evidence="4 12" id="KW-0328">Glycosyltransferase</keyword>
<comment type="subcellular location">
    <subcellularLocation>
        <location evidence="1">Golgi apparatus membrane</location>
        <topology evidence="1">Single-pass type II membrane protein</topology>
    </subcellularLocation>
    <subcellularLocation>
        <location evidence="12">Golgi apparatus</location>
        <location evidence="12">Golgi stack membrane</location>
        <topology evidence="12">Single-pass type II membrane protein</topology>
    </subcellularLocation>
</comment>
<feature type="domain" description="Fucosyltransferase N-terminal" evidence="14">
    <location>
        <begin position="113"/>
        <end position="214"/>
    </location>
</feature>
<evidence type="ECO:0000256" key="9">
    <source>
        <dbReference type="ARBA" id="ARBA00023034"/>
    </source>
</evidence>
<keyword evidence="6 12" id="KW-0812">Transmembrane</keyword>
<dbReference type="EC" id="2.4.1.-" evidence="12"/>
<keyword evidence="8" id="KW-1133">Transmembrane helix</keyword>
<dbReference type="InterPro" id="IPR001503">
    <property type="entry name" value="Glyco_trans_10"/>
</dbReference>
<keyword evidence="16" id="KW-1185">Reference proteome</keyword>
<comment type="pathway">
    <text evidence="2">Protein modification; protein glycosylation.</text>
</comment>
<evidence type="ECO:0000256" key="4">
    <source>
        <dbReference type="ARBA" id="ARBA00022676"/>
    </source>
</evidence>
<keyword evidence="9 12" id="KW-0333">Golgi apparatus</keyword>
<dbReference type="Gene3D" id="3.40.50.11660">
    <property type="entry name" value="Glycosyl transferase family 10, C-terminal domain"/>
    <property type="match status" value="1"/>
</dbReference>